<feature type="active site" description="Charge relay system" evidence="6">
    <location>
        <position position="274"/>
    </location>
</feature>
<dbReference type="InterPro" id="IPR013783">
    <property type="entry name" value="Ig-like_fold"/>
</dbReference>
<dbReference type="CDD" id="cd04842">
    <property type="entry name" value="Peptidases_S8_Kp43_protease"/>
    <property type="match status" value="1"/>
</dbReference>
<keyword evidence="4 6" id="KW-0378">Hydrolase</keyword>
<dbReference type="Pfam" id="PF00082">
    <property type="entry name" value="Peptidase_S8"/>
    <property type="match status" value="1"/>
</dbReference>
<dbReference type="InterPro" id="IPR034058">
    <property type="entry name" value="TagA/B/C/D_pept_dom"/>
</dbReference>
<evidence type="ECO:0000256" key="6">
    <source>
        <dbReference type="PROSITE-ProRule" id="PRU01240"/>
    </source>
</evidence>
<evidence type="ECO:0000256" key="5">
    <source>
        <dbReference type="ARBA" id="ARBA00022825"/>
    </source>
</evidence>
<comment type="caution">
    <text evidence="9">The sequence shown here is derived from an EMBL/GenBank/DDBJ whole genome shotgun (WGS) entry which is preliminary data.</text>
</comment>
<evidence type="ECO:0000256" key="3">
    <source>
        <dbReference type="ARBA" id="ARBA00022670"/>
    </source>
</evidence>
<dbReference type="AlphaFoldDB" id="A0A431U144"/>
<name>A0A431U144_9BACT</name>
<sequence length="1184" mass="126863">MKHLDALLLAALALGSPALHAQAPAPKLLLASGTPTLPANFATWQAAGRTEPLAAADIWQSKVYRVIQFEQLPTAEERRALAALGVQLLDYLPKNAYSAALPTGLDRSRLRGFGIRSVVPVQPEWKYTGLLAQHSTPAYALRGSGRVAVVVGYHPTIQPGEAAAALTSAGYAVTERLDFSRQLTVTVPAADLPALAARAWVASVEYVAPDPVHDNNRGRTDHRANVLAADYGAGRHYDGRGINVAHGDDGLIGPHIDFQGRLDQSSAGPDGGTHGDHVAGIIMGAGNMDPRYRGQAVGAFNYYYTYPNNINNAPTHYTTRRIRITSNSYSNGCNAGYTAFARQMDQMSRQMPLMLHVFSSGNEGAGNCNYGAGATWGNITGGHKVAKNVITVGNLTYQDALASSSSRGPATDGRIKPEVCAVGSSVMSTMPNNTYAAQTGTSMSCPAVSGVVAQLMHAHKALNNGAEAPGALIKAALMNTAEDLGNAGPDFRFGYGRIDALRAVRVLEQRTYRHDSLSQGQTRTHTLTVPAGQRQLRVMLYWPDYEAAANSSVNLVNNLDLTLTAPDGTTYQPWVLDSRPTAAQLNAVAVRGRDTLNNAEQVTLDVPAAGTYTLTVRGAAVPQGMQQYFLLHTLLDDQVEMIYPLGGEGFVPGETEAVRWNAAPGTDPFTLEYTFDNGATWTSIASGISATQRYYNWAIPTSITPSGQARLRVRRGTQQDESDANFSIVGVPANLRASAVCRTGTTLLWDAVPGATAYDVFRLGTMYMDSVTTVTGVSATLPMVTGDQWFAVRARGANGMAGRRTTALLRPTVLTNCAEGPLALIGVLSRQACVNTPVQLRDNSQLQPNAWQWTVTPSTGVTFVGGTSATSQHPQLQFSQPGTYSVTLRASNTYGSDLRTENNLLTVVAPLTGPFVEEFRSSTFPPAGWQVDNANGGFTWQLSPSTVVAPDNLRRRVPYVNDYAYEDRGAEEYLLAPPVAADDTNPTAVEFSVAHAAYSASYRDGLRVDLSLDCGQTFQPTSYLKRGTSLATVTGYVTTAWSPTLPTHWRRETVDLRPYIPAGFRGNVVVRFTNLNDNGNNLYLTDVNVGFIITSKRASAGLMQFSAYPVPFGQQLTVALQAAKAGPATLLLTDALGRELRRQPVQLSGAAQQVNMPTDAIAAGVYTLRLLLPNGRSQSLQVVK</sequence>
<dbReference type="InterPro" id="IPR023828">
    <property type="entry name" value="Peptidase_S8_Ser-AS"/>
</dbReference>
<feature type="signal peptide" evidence="7">
    <location>
        <begin position="1"/>
        <end position="21"/>
    </location>
</feature>
<evidence type="ECO:0000313" key="10">
    <source>
        <dbReference type="Proteomes" id="UP000282184"/>
    </source>
</evidence>
<dbReference type="NCBIfam" id="NF038128">
    <property type="entry name" value="choice_anch_J"/>
    <property type="match status" value="1"/>
</dbReference>
<protein>
    <submittedName>
        <fullName evidence="9">PKD domain-containing protein</fullName>
    </submittedName>
</protein>
<accession>A0A431U144</accession>
<dbReference type="PROSITE" id="PS51892">
    <property type="entry name" value="SUBTILASE"/>
    <property type="match status" value="1"/>
</dbReference>
<comment type="similarity">
    <text evidence="2 6">Belongs to the peptidase S8 family.</text>
</comment>
<comment type="cofactor">
    <cofactor evidence="1">
        <name>Ca(2+)</name>
        <dbReference type="ChEBI" id="CHEBI:29108"/>
    </cofactor>
</comment>
<keyword evidence="7" id="KW-0732">Signal</keyword>
<dbReference type="PROSITE" id="PS00138">
    <property type="entry name" value="SUBTILASE_SER"/>
    <property type="match status" value="1"/>
</dbReference>
<dbReference type="SUPFAM" id="SSF52743">
    <property type="entry name" value="Subtilisin-like"/>
    <property type="match status" value="1"/>
</dbReference>
<evidence type="ECO:0000313" key="9">
    <source>
        <dbReference type="EMBL" id="RTQ48604.1"/>
    </source>
</evidence>
<dbReference type="InterPro" id="IPR008979">
    <property type="entry name" value="Galactose-bd-like_sf"/>
</dbReference>
<keyword evidence="5 6" id="KW-0720">Serine protease</keyword>
<dbReference type="InterPro" id="IPR015500">
    <property type="entry name" value="Peptidase_S8_subtilisin-rel"/>
</dbReference>
<keyword evidence="10" id="KW-1185">Reference proteome</keyword>
<feature type="active site" description="Charge relay system" evidence="6">
    <location>
        <position position="442"/>
    </location>
</feature>
<dbReference type="InterPro" id="IPR000601">
    <property type="entry name" value="PKD_dom"/>
</dbReference>
<reference evidence="9 10" key="1">
    <citation type="submission" date="2018-12" db="EMBL/GenBank/DDBJ databases">
        <title>Hymenobacter gummosus sp. nov., isolated from a spring.</title>
        <authorList>
            <person name="Nie L."/>
        </authorList>
    </citation>
    <scope>NUCLEOTIDE SEQUENCE [LARGE SCALE GENOMIC DNA]</scope>
    <source>
        <strain evidence="9 10">KCTC 52166</strain>
    </source>
</reference>
<dbReference type="Gene3D" id="2.60.40.10">
    <property type="entry name" value="Immunoglobulins"/>
    <property type="match status" value="1"/>
</dbReference>
<dbReference type="Proteomes" id="UP000282184">
    <property type="component" value="Unassembled WGS sequence"/>
</dbReference>
<dbReference type="PANTHER" id="PTHR43399">
    <property type="entry name" value="SUBTILISIN-RELATED"/>
    <property type="match status" value="1"/>
</dbReference>
<dbReference type="Pfam" id="PF00801">
    <property type="entry name" value="PKD"/>
    <property type="match status" value="1"/>
</dbReference>
<feature type="chain" id="PRO_5019567455" evidence="7">
    <location>
        <begin position="22"/>
        <end position="1184"/>
    </location>
</feature>
<evidence type="ECO:0000256" key="4">
    <source>
        <dbReference type="ARBA" id="ARBA00022801"/>
    </source>
</evidence>
<dbReference type="PRINTS" id="PR00723">
    <property type="entry name" value="SUBTILISIN"/>
</dbReference>
<dbReference type="InterPro" id="IPR007280">
    <property type="entry name" value="Peptidase_C_arc/bac"/>
</dbReference>
<dbReference type="OrthoDB" id="9792152at2"/>
<dbReference type="InterPro" id="IPR051048">
    <property type="entry name" value="Peptidase_S8/S53_subtilisin"/>
</dbReference>
<dbReference type="Gene3D" id="3.40.50.200">
    <property type="entry name" value="Peptidase S8/S53 domain"/>
    <property type="match status" value="1"/>
</dbReference>
<dbReference type="InterPro" id="IPR022409">
    <property type="entry name" value="PKD/Chitinase_dom"/>
</dbReference>
<dbReference type="GO" id="GO:0006508">
    <property type="term" value="P:proteolysis"/>
    <property type="evidence" value="ECO:0007669"/>
    <property type="project" value="UniProtKB-KW"/>
</dbReference>
<dbReference type="Pfam" id="PF04151">
    <property type="entry name" value="PPC"/>
    <property type="match status" value="1"/>
</dbReference>
<dbReference type="SMART" id="SM00089">
    <property type="entry name" value="PKD"/>
    <property type="match status" value="1"/>
</dbReference>
<evidence type="ECO:0000256" key="2">
    <source>
        <dbReference type="ARBA" id="ARBA00011073"/>
    </source>
</evidence>
<dbReference type="PROSITE" id="PS50093">
    <property type="entry name" value="PKD"/>
    <property type="match status" value="1"/>
</dbReference>
<gene>
    <name evidence="9" type="ORF">EJV47_16665</name>
</gene>
<dbReference type="InterPro" id="IPR036852">
    <property type="entry name" value="Peptidase_S8/S53_dom_sf"/>
</dbReference>
<dbReference type="PANTHER" id="PTHR43399:SF4">
    <property type="entry name" value="CELL WALL-ASSOCIATED PROTEASE"/>
    <property type="match status" value="1"/>
</dbReference>
<dbReference type="GO" id="GO:0004252">
    <property type="term" value="F:serine-type endopeptidase activity"/>
    <property type="evidence" value="ECO:0007669"/>
    <property type="project" value="UniProtKB-UniRule"/>
</dbReference>
<dbReference type="InterPro" id="IPR035986">
    <property type="entry name" value="PKD_dom_sf"/>
</dbReference>
<keyword evidence="3 6" id="KW-0645">Protease</keyword>
<proteinExistence type="inferred from homology"/>
<evidence type="ECO:0000259" key="8">
    <source>
        <dbReference type="PROSITE" id="PS50093"/>
    </source>
</evidence>
<feature type="domain" description="PKD" evidence="8">
    <location>
        <begin position="821"/>
        <end position="896"/>
    </location>
</feature>
<dbReference type="SUPFAM" id="SSF49299">
    <property type="entry name" value="PKD domain"/>
    <property type="match status" value="1"/>
</dbReference>
<evidence type="ECO:0000256" key="1">
    <source>
        <dbReference type="ARBA" id="ARBA00001913"/>
    </source>
</evidence>
<dbReference type="EMBL" id="RXOF01000009">
    <property type="protein sequence ID" value="RTQ48604.1"/>
    <property type="molecule type" value="Genomic_DNA"/>
</dbReference>
<dbReference type="CDD" id="cd00146">
    <property type="entry name" value="PKD"/>
    <property type="match status" value="1"/>
</dbReference>
<dbReference type="Gene3D" id="2.60.120.380">
    <property type="match status" value="1"/>
</dbReference>
<feature type="active site" description="Charge relay system" evidence="6">
    <location>
        <position position="248"/>
    </location>
</feature>
<organism evidence="9 10">
    <name type="scientific">Hymenobacter gummosus</name>
    <dbReference type="NCBI Taxonomy" id="1776032"/>
    <lineage>
        <taxon>Bacteria</taxon>
        <taxon>Pseudomonadati</taxon>
        <taxon>Bacteroidota</taxon>
        <taxon>Cytophagia</taxon>
        <taxon>Cytophagales</taxon>
        <taxon>Hymenobacteraceae</taxon>
        <taxon>Hymenobacter</taxon>
    </lineage>
</organism>
<dbReference type="SUPFAM" id="SSF49785">
    <property type="entry name" value="Galactose-binding domain-like"/>
    <property type="match status" value="1"/>
</dbReference>
<dbReference type="InterPro" id="IPR000209">
    <property type="entry name" value="Peptidase_S8/S53_dom"/>
</dbReference>
<dbReference type="RefSeq" id="WP_126694309.1">
    <property type="nucleotide sequence ID" value="NZ_RXOF01000009.1"/>
</dbReference>
<evidence type="ECO:0000256" key="7">
    <source>
        <dbReference type="SAM" id="SignalP"/>
    </source>
</evidence>